<keyword evidence="3" id="KW-1185">Reference proteome</keyword>
<evidence type="ECO:0000313" key="3">
    <source>
        <dbReference type="Proteomes" id="UP001311915"/>
    </source>
</evidence>
<accession>A0AAV9MJP9</accession>
<protein>
    <recommendedName>
        <fullName evidence="4">Integrase core domain containing protein</fullName>
    </recommendedName>
</protein>
<proteinExistence type="predicted"/>
<comment type="caution">
    <text evidence="2">The sequence shown here is derived from an EMBL/GenBank/DDBJ whole genome shotgun (WGS) entry which is preliminary data.</text>
</comment>
<evidence type="ECO:0008006" key="4">
    <source>
        <dbReference type="Google" id="ProtNLM"/>
    </source>
</evidence>
<feature type="region of interest" description="Disordered" evidence="1">
    <location>
        <begin position="99"/>
        <end position="147"/>
    </location>
</feature>
<evidence type="ECO:0000256" key="1">
    <source>
        <dbReference type="SAM" id="MobiDB-lite"/>
    </source>
</evidence>
<evidence type="ECO:0000313" key="2">
    <source>
        <dbReference type="EMBL" id="KAK4737728.1"/>
    </source>
</evidence>
<reference evidence="2 3" key="1">
    <citation type="submission" date="2023-10" db="EMBL/GenBank/DDBJ databases">
        <title>Genome-Wide Identification Analysis in wild type Solanum Pinnatisectum Reveals Some Genes Defensing Phytophthora Infestans.</title>
        <authorList>
            <person name="Sun C."/>
        </authorList>
    </citation>
    <scope>NUCLEOTIDE SEQUENCE [LARGE SCALE GENOMIC DNA]</scope>
    <source>
        <strain evidence="2">LQN</strain>
        <tissue evidence="2">Leaf</tissue>
    </source>
</reference>
<feature type="compositionally biased region" description="Basic and acidic residues" evidence="1">
    <location>
        <begin position="122"/>
        <end position="147"/>
    </location>
</feature>
<name>A0AAV9MJP9_9SOLN</name>
<dbReference type="EMBL" id="JAWPEI010000001">
    <property type="protein sequence ID" value="KAK4737728.1"/>
    <property type="molecule type" value="Genomic_DNA"/>
</dbReference>
<dbReference type="AlphaFoldDB" id="A0AAV9MJP9"/>
<gene>
    <name evidence="2" type="ORF">R3W88_001425</name>
</gene>
<dbReference type="Proteomes" id="UP001311915">
    <property type="component" value="Unassembled WGS sequence"/>
</dbReference>
<sequence length="147" mass="16512">MAALLQHVRPWMQCAIEESEARIEKRVEHMMDQKVQAIHKRLDAFELRVLERPTLIVDVVTLQKEIESLCKDLTGLLAPSETEPEPASIAQVDDTVLSALFGDGMPSPDSTRTVRKRPRSSRTSDDTKAGRASKREHQKTEVARGNP</sequence>
<organism evidence="2 3">
    <name type="scientific">Solanum pinnatisectum</name>
    <name type="common">tansyleaf nightshade</name>
    <dbReference type="NCBI Taxonomy" id="50273"/>
    <lineage>
        <taxon>Eukaryota</taxon>
        <taxon>Viridiplantae</taxon>
        <taxon>Streptophyta</taxon>
        <taxon>Embryophyta</taxon>
        <taxon>Tracheophyta</taxon>
        <taxon>Spermatophyta</taxon>
        <taxon>Magnoliopsida</taxon>
        <taxon>eudicotyledons</taxon>
        <taxon>Gunneridae</taxon>
        <taxon>Pentapetalae</taxon>
        <taxon>asterids</taxon>
        <taxon>lamiids</taxon>
        <taxon>Solanales</taxon>
        <taxon>Solanaceae</taxon>
        <taxon>Solanoideae</taxon>
        <taxon>Solaneae</taxon>
        <taxon>Solanum</taxon>
    </lineage>
</organism>